<gene>
    <name evidence="1" type="ORF">CSX01_14110</name>
</gene>
<sequence>MSHSALDFLNNKGPAVRYCESCGCRIPISSPQGKCRECIKKELFPKVKAFISENYDVNEMILAQEFGIDKSIIHEWVDEGLLEYKNLHRF</sequence>
<dbReference type="RefSeq" id="WP_090155555.1">
    <property type="nucleotide sequence ID" value="NZ_PDYF01000083.1"/>
</dbReference>
<evidence type="ECO:0000313" key="1">
    <source>
        <dbReference type="EMBL" id="PHU33666.1"/>
    </source>
</evidence>
<proteinExistence type="predicted"/>
<reference evidence="1 2" key="1">
    <citation type="submission" date="2017-10" db="EMBL/GenBank/DDBJ databases">
        <title>Resolving the taxonomy of Roseburia spp., Eubacterium rectale and Agathobacter spp. through phylogenomic analysis.</title>
        <authorList>
            <person name="Sheridan P.O."/>
            <person name="Walker A.W."/>
            <person name="Duncan S.H."/>
            <person name="Scott K.P."/>
            <person name="Toole P.W.O."/>
            <person name="Luis P."/>
            <person name="Flint H.J."/>
        </authorList>
    </citation>
    <scope>NUCLEOTIDE SEQUENCE [LARGE SCALE GENOMIC DNA]</scope>
    <source>
        <strain evidence="1 2">JK626</strain>
    </source>
</reference>
<evidence type="ECO:0000313" key="2">
    <source>
        <dbReference type="Proteomes" id="UP000225889"/>
    </source>
</evidence>
<reference evidence="1 2" key="2">
    <citation type="submission" date="2017-10" db="EMBL/GenBank/DDBJ databases">
        <authorList>
            <person name="Banno H."/>
            <person name="Chua N.-H."/>
        </authorList>
    </citation>
    <scope>NUCLEOTIDE SEQUENCE [LARGE SCALE GENOMIC DNA]</scope>
    <source>
        <strain evidence="1 2">JK626</strain>
    </source>
</reference>
<dbReference type="Proteomes" id="UP000225889">
    <property type="component" value="Unassembled WGS sequence"/>
</dbReference>
<name>A0A2G3DRK0_9FIRM</name>
<protein>
    <submittedName>
        <fullName evidence="1">Uncharacterized protein</fullName>
    </submittedName>
</protein>
<dbReference type="AlphaFoldDB" id="A0A2G3DRK0"/>
<organism evidence="1 2">
    <name type="scientific">Pseudobutyrivibrio ruminis</name>
    <dbReference type="NCBI Taxonomy" id="46206"/>
    <lineage>
        <taxon>Bacteria</taxon>
        <taxon>Bacillati</taxon>
        <taxon>Bacillota</taxon>
        <taxon>Clostridia</taxon>
        <taxon>Lachnospirales</taxon>
        <taxon>Lachnospiraceae</taxon>
        <taxon>Pseudobutyrivibrio</taxon>
    </lineage>
</organism>
<comment type="caution">
    <text evidence="1">The sequence shown here is derived from an EMBL/GenBank/DDBJ whole genome shotgun (WGS) entry which is preliminary data.</text>
</comment>
<accession>A0A2G3DRK0</accession>
<dbReference type="EMBL" id="PDYF01000083">
    <property type="protein sequence ID" value="PHU33666.1"/>
    <property type="molecule type" value="Genomic_DNA"/>
</dbReference>